<dbReference type="Gene3D" id="1.10.490.10">
    <property type="entry name" value="Globins"/>
    <property type="match status" value="1"/>
</dbReference>
<gene>
    <name evidence="5" type="ORF">GCM10011363_38060</name>
</gene>
<protein>
    <submittedName>
        <fullName evidence="5">Preprotein translocase subunit TatC</fullName>
    </submittedName>
</protein>
<dbReference type="InterPro" id="IPR001486">
    <property type="entry name" value="Hemoglobin_trunc"/>
</dbReference>
<name>A0ABQ1L2D5_9RHOB</name>
<dbReference type="SUPFAM" id="SSF46458">
    <property type="entry name" value="Globin-like"/>
    <property type="match status" value="1"/>
</dbReference>
<keyword evidence="1" id="KW-0813">Transport</keyword>
<evidence type="ECO:0000313" key="6">
    <source>
        <dbReference type="Proteomes" id="UP000645462"/>
    </source>
</evidence>
<evidence type="ECO:0000256" key="1">
    <source>
        <dbReference type="ARBA" id="ARBA00022448"/>
    </source>
</evidence>
<evidence type="ECO:0000256" key="2">
    <source>
        <dbReference type="ARBA" id="ARBA00022617"/>
    </source>
</evidence>
<dbReference type="Proteomes" id="UP000645462">
    <property type="component" value="Unassembled WGS sequence"/>
</dbReference>
<organism evidence="5 6">
    <name type="scientific">Marivita lacus</name>
    <dbReference type="NCBI Taxonomy" id="1323742"/>
    <lineage>
        <taxon>Bacteria</taxon>
        <taxon>Pseudomonadati</taxon>
        <taxon>Pseudomonadota</taxon>
        <taxon>Alphaproteobacteria</taxon>
        <taxon>Rhodobacterales</taxon>
        <taxon>Roseobacteraceae</taxon>
        <taxon>Marivita</taxon>
    </lineage>
</organism>
<dbReference type="CDD" id="cd08916">
    <property type="entry name" value="TrHb3_P"/>
    <property type="match status" value="1"/>
</dbReference>
<sequence length="135" mass="15158">MTMTPRIPVTVEQIDRVVSKFYGRVRAHPALGLIFAAHVADWPAHEEKIGRFWRNALLLHHCYDGNPMQIHRTAGNVRAQHFSVWLSLFDSVLDEELPPPLATAWSSLAHRIGRGLSYGLPSDDGEDEVPRLGQA</sequence>
<keyword evidence="2" id="KW-0349">Heme</keyword>
<evidence type="ECO:0000256" key="4">
    <source>
        <dbReference type="ARBA" id="ARBA00023004"/>
    </source>
</evidence>
<proteinExistence type="predicted"/>
<keyword evidence="6" id="KW-1185">Reference proteome</keyword>
<dbReference type="InterPro" id="IPR012292">
    <property type="entry name" value="Globin/Proto"/>
</dbReference>
<reference evidence="6" key="1">
    <citation type="journal article" date="2019" name="Int. J. Syst. Evol. Microbiol.">
        <title>The Global Catalogue of Microorganisms (GCM) 10K type strain sequencing project: providing services to taxonomists for standard genome sequencing and annotation.</title>
        <authorList>
            <consortium name="The Broad Institute Genomics Platform"/>
            <consortium name="The Broad Institute Genome Sequencing Center for Infectious Disease"/>
            <person name="Wu L."/>
            <person name="Ma J."/>
        </authorList>
    </citation>
    <scope>NUCLEOTIDE SEQUENCE [LARGE SCALE GENOMIC DNA]</scope>
    <source>
        <strain evidence="6">CGMCC 1.12478</strain>
    </source>
</reference>
<keyword evidence="4" id="KW-0408">Iron</keyword>
<dbReference type="Pfam" id="PF01152">
    <property type="entry name" value="Bac_globin"/>
    <property type="match status" value="1"/>
</dbReference>
<accession>A0ABQ1L2D5</accession>
<evidence type="ECO:0000313" key="5">
    <source>
        <dbReference type="EMBL" id="GGC17832.1"/>
    </source>
</evidence>
<keyword evidence="3" id="KW-0479">Metal-binding</keyword>
<comment type="caution">
    <text evidence="5">The sequence shown here is derived from an EMBL/GenBank/DDBJ whole genome shotgun (WGS) entry which is preliminary data.</text>
</comment>
<dbReference type="EMBL" id="BMFC01000013">
    <property type="protein sequence ID" value="GGC17832.1"/>
    <property type="molecule type" value="Genomic_DNA"/>
</dbReference>
<evidence type="ECO:0000256" key="3">
    <source>
        <dbReference type="ARBA" id="ARBA00022723"/>
    </source>
</evidence>
<dbReference type="InterPro" id="IPR009050">
    <property type="entry name" value="Globin-like_sf"/>
</dbReference>